<proteinExistence type="predicted"/>
<keyword evidence="2" id="KW-1185">Reference proteome</keyword>
<evidence type="ECO:0000313" key="1">
    <source>
        <dbReference type="EMBL" id="MDP2564405.1"/>
    </source>
</evidence>
<organism evidence="1 2">
    <name type="scientific">Pseudoalteromonas marina</name>
    <dbReference type="NCBI Taxonomy" id="267375"/>
    <lineage>
        <taxon>Bacteria</taxon>
        <taxon>Pseudomonadati</taxon>
        <taxon>Pseudomonadota</taxon>
        <taxon>Gammaproteobacteria</taxon>
        <taxon>Alteromonadales</taxon>
        <taxon>Pseudoalteromonadaceae</taxon>
        <taxon>Pseudoalteromonas</taxon>
    </lineage>
</organism>
<reference evidence="1" key="1">
    <citation type="submission" date="2023-07" db="EMBL/GenBank/DDBJ databases">
        <title>Genome content predicts the carbon catabolic preferences of heterotrophic bacteria.</title>
        <authorList>
            <person name="Gralka M."/>
        </authorList>
    </citation>
    <scope>NUCLEOTIDE SEQUENCE</scope>
    <source>
        <strain evidence="1">4G09</strain>
    </source>
</reference>
<gene>
    <name evidence="1" type="ORF">Q8W34_07145</name>
</gene>
<comment type="caution">
    <text evidence="1">The sequence shown here is derived from an EMBL/GenBank/DDBJ whole genome shotgun (WGS) entry which is preliminary data.</text>
</comment>
<dbReference type="RefSeq" id="WP_305471682.1">
    <property type="nucleotide sequence ID" value="NZ_JAUYVT010000004.1"/>
</dbReference>
<evidence type="ECO:0000313" key="2">
    <source>
        <dbReference type="Proteomes" id="UP001177212"/>
    </source>
</evidence>
<accession>A0ABT9FCB0</accession>
<name>A0ABT9FCB0_9GAMM</name>
<protein>
    <submittedName>
        <fullName evidence="1">Uncharacterized protein</fullName>
    </submittedName>
</protein>
<dbReference type="Proteomes" id="UP001177212">
    <property type="component" value="Unassembled WGS sequence"/>
</dbReference>
<sequence length="245" mass="27677">MKYLVYVGAGIKDPLDFINEVRDSDDSFLGDLTNLEPVNFYPLYSKASLFAGYKGIAAPNGMIPFVVIGHNPKSNFQLATNLSVLLVPYVENASSACCLMSEQFGCSELYFYKNTEITVKTKTVNYVTVNPETEVSFFHLVSKLKEVLSQNRKKLAAFFESFPFAFDLMPVHSFQRLPCAVANIDSEIIVKNHKWNSVATAFAAKEFSIMSTKDRFKDLGTLPSYFFEDHMLFEHYDEISIGVEK</sequence>
<dbReference type="EMBL" id="JAUYVT010000004">
    <property type="protein sequence ID" value="MDP2564405.1"/>
    <property type="molecule type" value="Genomic_DNA"/>
</dbReference>